<reference evidence="1" key="1">
    <citation type="submission" date="2020-11" db="EMBL/GenBank/DDBJ databases">
        <authorList>
            <consortium name="DOE Joint Genome Institute"/>
            <person name="Ahrendt S."/>
            <person name="Riley R."/>
            <person name="Andreopoulos W."/>
            <person name="Labutti K."/>
            <person name="Pangilinan J."/>
            <person name="Ruiz-Duenas F.J."/>
            <person name="Barrasa J.M."/>
            <person name="Sanchez-Garcia M."/>
            <person name="Camarero S."/>
            <person name="Miyauchi S."/>
            <person name="Serrano A."/>
            <person name="Linde D."/>
            <person name="Babiker R."/>
            <person name="Drula E."/>
            <person name="Ayuso-Fernandez I."/>
            <person name="Pacheco R."/>
            <person name="Padilla G."/>
            <person name="Ferreira P."/>
            <person name="Barriuso J."/>
            <person name="Kellner H."/>
            <person name="Castanera R."/>
            <person name="Alfaro M."/>
            <person name="Ramirez L."/>
            <person name="Pisabarro A.G."/>
            <person name="Kuo A."/>
            <person name="Tritt A."/>
            <person name="Lipzen A."/>
            <person name="He G."/>
            <person name="Yan M."/>
            <person name="Ng V."/>
            <person name="Cullen D."/>
            <person name="Martin F."/>
            <person name="Rosso M.-N."/>
            <person name="Henrissat B."/>
            <person name="Hibbett D."/>
            <person name="Martinez A.T."/>
            <person name="Grigoriev I.V."/>
        </authorList>
    </citation>
    <scope>NUCLEOTIDE SEQUENCE</scope>
    <source>
        <strain evidence="1">AH 40177</strain>
    </source>
</reference>
<gene>
    <name evidence="1" type="ORF">BDP27DRAFT_172387</name>
</gene>
<accession>A0A9P5U362</accession>
<evidence type="ECO:0000313" key="2">
    <source>
        <dbReference type="Proteomes" id="UP000772434"/>
    </source>
</evidence>
<proteinExistence type="predicted"/>
<organism evidence="1 2">
    <name type="scientific">Rhodocollybia butyracea</name>
    <dbReference type="NCBI Taxonomy" id="206335"/>
    <lineage>
        <taxon>Eukaryota</taxon>
        <taxon>Fungi</taxon>
        <taxon>Dikarya</taxon>
        <taxon>Basidiomycota</taxon>
        <taxon>Agaricomycotina</taxon>
        <taxon>Agaricomycetes</taxon>
        <taxon>Agaricomycetidae</taxon>
        <taxon>Agaricales</taxon>
        <taxon>Marasmiineae</taxon>
        <taxon>Omphalotaceae</taxon>
        <taxon>Rhodocollybia</taxon>
    </lineage>
</organism>
<dbReference type="EMBL" id="JADNRY010000127">
    <property type="protein sequence ID" value="KAF9064262.1"/>
    <property type="molecule type" value="Genomic_DNA"/>
</dbReference>
<dbReference type="AlphaFoldDB" id="A0A9P5U362"/>
<name>A0A9P5U362_9AGAR</name>
<sequence>MNEADIKHSWTSYDYICQRKSVRRHVNPAPVYSVRYHEGKGKICLLKPQYPILEAYSFEIGGSLQLLWSLGLNHSHFFRCQDDFCAKLYWIPLALLRFPLHKPETTMYIRTFVLYLYMSNDRDWDWDDGRSSHRYWAGNSLRKEMPGTRNAHVYSINFKRPEKHDSNVQCNKTSLRVTLYTMVTTTTP</sequence>
<protein>
    <submittedName>
        <fullName evidence="1">Uncharacterized protein</fullName>
    </submittedName>
</protein>
<keyword evidence="2" id="KW-1185">Reference proteome</keyword>
<comment type="caution">
    <text evidence="1">The sequence shown here is derived from an EMBL/GenBank/DDBJ whole genome shotgun (WGS) entry which is preliminary data.</text>
</comment>
<dbReference type="Proteomes" id="UP000772434">
    <property type="component" value="Unassembled WGS sequence"/>
</dbReference>
<evidence type="ECO:0000313" key="1">
    <source>
        <dbReference type="EMBL" id="KAF9064262.1"/>
    </source>
</evidence>